<name>A0AAE0NNS1_9PEZI</name>
<evidence type="ECO:0008006" key="3">
    <source>
        <dbReference type="Google" id="ProtNLM"/>
    </source>
</evidence>
<accession>A0AAE0NNS1</accession>
<reference evidence="1" key="2">
    <citation type="submission" date="2023-06" db="EMBL/GenBank/DDBJ databases">
        <authorList>
            <consortium name="Lawrence Berkeley National Laboratory"/>
            <person name="Haridas S."/>
            <person name="Hensen N."/>
            <person name="Bonometti L."/>
            <person name="Westerberg I."/>
            <person name="Brannstrom I.O."/>
            <person name="Guillou S."/>
            <person name="Cros-Aarteil S."/>
            <person name="Calhoun S."/>
            <person name="Kuo A."/>
            <person name="Mondo S."/>
            <person name="Pangilinan J."/>
            <person name="Riley R."/>
            <person name="LaButti K."/>
            <person name="Andreopoulos B."/>
            <person name="Lipzen A."/>
            <person name="Chen C."/>
            <person name="Yanf M."/>
            <person name="Daum C."/>
            <person name="Ng V."/>
            <person name="Clum A."/>
            <person name="Steindorff A."/>
            <person name="Ohm R."/>
            <person name="Martin F."/>
            <person name="Silar P."/>
            <person name="Natvig D."/>
            <person name="Lalanne C."/>
            <person name="Gautier V."/>
            <person name="Ament-velasquez S.L."/>
            <person name="Kruys A."/>
            <person name="Hutchinson M.I."/>
            <person name="Powell A.J."/>
            <person name="Barry K."/>
            <person name="Miller A.N."/>
            <person name="Grigoriev I.V."/>
            <person name="Debuchy R."/>
            <person name="Gladieux P."/>
            <person name="Thoren M.H."/>
            <person name="Johannesson H."/>
        </authorList>
    </citation>
    <scope>NUCLEOTIDE SEQUENCE</scope>
    <source>
        <strain evidence="1">CBS 232.78</strain>
    </source>
</reference>
<dbReference type="Proteomes" id="UP001285441">
    <property type="component" value="Unassembled WGS sequence"/>
</dbReference>
<proteinExistence type="predicted"/>
<dbReference type="AlphaFoldDB" id="A0AAE0NNS1"/>
<comment type="caution">
    <text evidence="1">The sequence shown here is derived from an EMBL/GenBank/DDBJ whole genome shotgun (WGS) entry which is preliminary data.</text>
</comment>
<protein>
    <recommendedName>
        <fullName evidence="3">Fungal N-terminal domain-containing protein</fullName>
    </recommendedName>
</protein>
<sequence length="220" mass="24514">MMYPVTITTTIFGIATKCVSVTKQLSDLRGKFAHATLTITAICTESSLINASLSRLQDLFLTRQNEVFGRFQGRPELASSCDTALTGCMLLYSCLHEEVKVLHDVIMERGELTTTQKVLAVWKESEMKELLLQIRYSNAFKREGLSESAIATQKLLEGQGDAIDQIRRDIRVLRAAYPLSEKLVPESILGEWRTAARVFGDNTSVLDVAEFSFDGEVINS</sequence>
<dbReference type="EMBL" id="JAULSW010000004">
    <property type="protein sequence ID" value="KAK3384860.1"/>
    <property type="molecule type" value="Genomic_DNA"/>
</dbReference>
<evidence type="ECO:0000313" key="1">
    <source>
        <dbReference type="EMBL" id="KAK3384860.1"/>
    </source>
</evidence>
<reference evidence="1" key="1">
    <citation type="journal article" date="2023" name="Mol. Phylogenet. Evol.">
        <title>Genome-scale phylogeny and comparative genomics of the fungal order Sordariales.</title>
        <authorList>
            <person name="Hensen N."/>
            <person name="Bonometti L."/>
            <person name="Westerberg I."/>
            <person name="Brannstrom I.O."/>
            <person name="Guillou S."/>
            <person name="Cros-Aarteil S."/>
            <person name="Calhoun S."/>
            <person name="Haridas S."/>
            <person name="Kuo A."/>
            <person name="Mondo S."/>
            <person name="Pangilinan J."/>
            <person name="Riley R."/>
            <person name="LaButti K."/>
            <person name="Andreopoulos B."/>
            <person name="Lipzen A."/>
            <person name="Chen C."/>
            <person name="Yan M."/>
            <person name="Daum C."/>
            <person name="Ng V."/>
            <person name="Clum A."/>
            <person name="Steindorff A."/>
            <person name="Ohm R.A."/>
            <person name="Martin F."/>
            <person name="Silar P."/>
            <person name="Natvig D.O."/>
            <person name="Lalanne C."/>
            <person name="Gautier V."/>
            <person name="Ament-Velasquez S.L."/>
            <person name="Kruys A."/>
            <person name="Hutchinson M.I."/>
            <person name="Powell A.J."/>
            <person name="Barry K."/>
            <person name="Miller A.N."/>
            <person name="Grigoriev I.V."/>
            <person name="Debuchy R."/>
            <person name="Gladieux P."/>
            <person name="Hiltunen Thoren M."/>
            <person name="Johannesson H."/>
        </authorList>
    </citation>
    <scope>NUCLEOTIDE SEQUENCE</scope>
    <source>
        <strain evidence="1">CBS 232.78</strain>
    </source>
</reference>
<organism evidence="1 2">
    <name type="scientific">Podospora didyma</name>
    <dbReference type="NCBI Taxonomy" id="330526"/>
    <lineage>
        <taxon>Eukaryota</taxon>
        <taxon>Fungi</taxon>
        <taxon>Dikarya</taxon>
        <taxon>Ascomycota</taxon>
        <taxon>Pezizomycotina</taxon>
        <taxon>Sordariomycetes</taxon>
        <taxon>Sordariomycetidae</taxon>
        <taxon>Sordariales</taxon>
        <taxon>Podosporaceae</taxon>
        <taxon>Podospora</taxon>
    </lineage>
</organism>
<keyword evidence="2" id="KW-1185">Reference proteome</keyword>
<gene>
    <name evidence="1" type="ORF">B0H63DRAFT_522207</name>
</gene>
<evidence type="ECO:0000313" key="2">
    <source>
        <dbReference type="Proteomes" id="UP001285441"/>
    </source>
</evidence>